<evidence type="ECO:0000313" key="1">
    <source>
        <dbReference type="EMBL" id="KIY64872.1"/>
    </source>
</evidence>
<dbReference type="EMBL" id="KN880615">
    <property type="protein sequence ID" value="KIY64872.1"/>
    <property type="molecule type" value="Genomic_DNA"/>
</dbReference>
<accession>A0A0D7B321</accession>
<sequence length="152" mass="16628">MGYRCAAGLQCLSPKLTRALGGSTARNFRLGGCSGTSTRGLCLQSFCGRQHRHSSSTTKSTAFRRANTYTKNYDVCVQRTWHALWVWGGAENGRLREGRGVCEPDGQSVLFKIPFSIIPKLKLLPRSGNVFTDFPGGGRPLSSALWIGWSSK</sequence>
<gene>
    <name evidence="1" type="ORF">CYLTODRAFT_82865</name>
</gene>
<evidence type="ECO:0000313" key="2">
    <source>
        <dbReference type="Proteomes" id="UP000054007"/>
    </source>
</evidence>
<protein>
    <submittedName>
        <fullName evidence="1">Uncharacterized protein</fullName>
    </submittedName>
</protein>
<organism evidence="1 2">
    <name type="scientific">Cylindrobasidium torrendii FP15055 ss-10</name>
    <dbReference type="NCBI Taxonomy" id="1314674"/>
    <lineage>
        <taxon>Eukaryota</taxon>
        <taxon>Fungi</taxon>
        <taxon>Dikarya</taxon>
        <taxon>Basidiomycota</taxon>
        <taxon>Agaricomycotina</taxon>
        <taxon>Agaricomycetes</taxon>
        <taxon>Agaricomycetidae</taxon>
        <taxon>Agaricales</taxon>
        <taxon>Marasmiineae</taxon>
        <taxon>Physalacriaceae</taxon>
        <taxon>Cylindrobasidium</taxon>
    </lineage>
</organism>
<name>A0A0D7B321_9AGAR</name>
<keyword evidence="2" id="KW-1185">Reference proteome</keyword>
<reference evidence="1 2" key="1">
    <citation type="journal article" date="2015" name="Fungal Genet. Biol.">
        <title>Evolution of novel wood decay mechanisms in Agaricales revealed by the genome sequences of Fistulina hepatica and Cylindrobasidium torrendii.</title>
        <authorList>
            <person name="Floudas D."/>
            <person name="Held B.W."/>
            <person name="Riley R."/>
            <person name="Nagy L.G."/>
            <person name="Koehler G."/>
            <person name="Ransdell A.S."/>
            <person name="Younus H."/>
            <person name="Chow J."/>
            <person name="Chiniquy J."/>
            <person name="Lipzen A."/>
            <person name="Tritt A."/>
            <person name="Sun H."/>
            <person name="Haridas S."/>
            <person name="LaButti K."/>
            <person name="Ohm R.A."/>
            <person name="Kues U."/>
            <person name="Blanchette R.A."/>
            <person name="Grigoriev I.V."/>
            <person name="Minto R.E."/>
            <person name="Hibbett D.S."/>
        </authorList>
    </citation>
    <scope>NUCLEOTIDE SEQUENCE [LARGE SCALE GENOMIC DNA]</scope>
    <source>
        <strain evidence="1 2">FP15055 ss-10</strain>
    </source>
</reference>
<proteinExistence type="predicted"/>
<dbReference type="Proteomes" id="UP000054007">
    <property type="component" value="Unassembled WGS sequence"/>
</dbReference>
<dbReference type="AlphaFoldDB" id="A0A0D7B321"/>